<feature type="transmembrane region" description="Helical" evidence="1">
    <location>
        <begin position="231"/>
        <end position="252"/>
    </location>
</feature>
<proteinExistence type="predicted"/>
<feature type="transmembrane region" description="Helical" evidence="1">
    <location>
        <begin position="159"/>
        <end position="180"/>
    </location>
</feature>
<feature type="transmembrane region" description="Helical" evidence="1">
    <location>
        <begin position="20"/>
        <end position="42"/>
    </location>
</feature>
<reference evidence="2 3" key="1">
    <citation type="submission" date="2016-12" db="EMBL/GenBank/DDBJ databases">
        <title>Complete genome sequence of Clostridium kluyveri JZZ isolated from the pit mud of a Chinese flavor liquor-making factory.</title>
        <authorList>
            <person name="Wang Y."/>
        </authorList>
    </citation>
    <scope>NUCLEOTIDE SEQUENCE [LARGE SCALE GENOMIC DNA]</scope>
    <source>
        <strain evidence="2 3">JZZ</strain>
    </source>
</reference>
<dbReference type="PANTHER" id="PTHR37305:SF1">
    <property type="entry name" value="MEMBRANE PROTEIN"/>
    <property type="match status" value="1"/>
</dbReference>
<keyword evidence="1" id="KW-0472">Membrane</keyword>
<dbReference type="PANTHER" id="PTHR37305">
    <property type="entry name" value="INTEGRAL MEMBRANE PROTEIN-RELATED"/>
    <property type="match status" value="1"/>
</dbReference>
<evidence type="ECO:0000313" key="3">
    <source>
        <dbReference type="Proteomes" id="UP000184604"/>
    </source>
</evidence>
<evidence type="ECO:0000313" key="2">
    <source>
        <dbReference type="EMBL" id="APM40896.1"/>
    </source>
</evidence>
<keyword evidence="1" id="KW-1133">Transmembrane helix</keyword>
<organism evidence="2 3">
    <name type="scientific">Clostridium kluyveri</name>
    <dbReference type="NCBI Taxonomy" id="1534"/>
    <lineage>
        <taxon>Bacteria</taxon>
        <taxon>Bacillati</taxon>
        <taxon>Bacillota</taxon>
        <taxon>Clostridia</taxon>
        <taxon>Eubacteriales</taxon>
        <taxon>Clostridiaceae</taxon>
        <taxon>Clostridium</taxon>
    </lineage>
</organism>
<feature type="transmembrane region" description="Helical" evidence="1">
    <location>
        <begin position="72"/>
        <end position="93"/>
    </location>
</feature>
<dbReference type="AlphaFoldDB" id="A0A1L5FD12"/>
<evidence type="ECO:0000256" key="1">
    <source>
        <dbReference type="SAM" id="Phobius"/>
    </source>
</evidence>
<feature type="transmembrane region" description="Helical" evidence="1">
    <location>
        <begin position="114"/>
        <end position="147"/>
    </location>
</feature>
<feature type="transmembrane region" description="Helical" evidence="1">
    <location>
        <begin position="192"/>
        <end position="211"/>
    </location>
</feature>
<dbReference type="Pfam" id="PF12730">
    <property type="entry name" value="ABC2_membrane_4"/>
    <property type="match status" value="1"/>
</dbReference>
<dbReference type="Proteomes" id="UP000184604">
    <property type="component" value="Chromosome"/>
</dbReference>
<keyword evidence="1" id="KW-0812">Transmembrane</keyword>
<protein>
    <submittedName>
        <fullName evidence="2">Bacitracin ABC transporter permease</fullName>
    </submittedName>
</protein>
<sequence length="258" mass="28280">MNALFTVVLTECLKIRKSKIFYISVISFLFLPLVCSLFMFIAMHPDLAQKSGIITQKAKIISVAGWQSYLGLISQMISVGGIILFGFITSWTFGREYSDGTIKDLLALPLARSIIITAKFISVILWSTFLAITAFLVATIIGGLISIPGFDMHIYLINAGTYSVCSLMAIFLSSPIAYFACFGKGYLPPLGFLIFVLFVGNIMATMGHGAYFPWSILGIYSGAAGSIVLPFVSFIIVFLTGMTGAIATFVWWRYVDQQ</sequence>
<gene>
    <name evidence="2" type="ORF">BS101_20385</name>
</gene>
<accession>A0A1L5FD12</accession>
<name>A0A1L5FD12_CLOKL</name>
<dbReference type="EMBL" id="CP018335">
    <property type="protein sequence ID" value="APM40896.1"/>
    <property type="molecule type" value="Genomic_DNA"/>
</dbReference>